<dbReference type="InterPro" id="IPR037176">
    <property type="entry name" value="Osmotin/thaumatin-like_sf"/>
</dbReference>
<dbReference type="AlphaFoldDB" id="A0A0W0U801"/>
<dbReference type="Gene3D" id="2.60.110.10">
    <property type="entry name" value="Thaumatin"/>
    <property type="match status" value="2"/>
</dbReference>
<dbReference type="Pfam" id="PF00314">
    <property type="entry name" value="Thaumatin"/>
    <property type="match status" value="2"/>
</dbReference>
<dbReference type="OrthoDB" id="7061668at2"/>
<sequence>MHKHIRNCLAVCAMLSSFNGFAASDPVSWSLTPSSGFPTTPVDGQSIVTYTLVSHLPGAAVMLTQIRKNSDALLVQDGCNGVTLNPGQQCRVLVRFNPVKAGEARFQLTYGYHNNRIPLPELVARAAGEEPQVGLSGVISAPNPFPSTFFDNQSPQVVADFVNTGNTPLTGCKGGNSAGAEVFSLTPASAATVVNNVPQPDTCGSTANPVTLAPGEHCFLYAQLTSLKPTPNVTLNAQVSCEQAQATTPSKTFSIESSGGQCTTVSVQTLLPLPVNTYRYADNVVQFGITNTCASDNVGLGVVSVTSNTTPAATVTTINGTYDKCSNQTLSPGETCTVMASVIPNAVGPMTVTARVTPAGGVETTGTTSATVASNQQPTHHILFVNQCKFDVWYGIANGTGANCPGPNCLSPDPSSGATPSAYHLPAQVTGQPPSVIDLSVASYQNGAFWPRTGCVLQDGQLNCATGTCTTLTNSGTCNSTGSLVQPQSPFTKFEANLNPAPGTDGIYDVSAINGMTVPVEVKGFGPLTGNTASTVYNCSAAGALMQPASNSSLGNCSWNYDPSSTLPAAGSVNDFYWVTPGADDGCSSSSLPSLCGMAWNQGPTSTDFTGKTPINRRLGAFLGFNTLDVYAAYTVLGTNNATWGSVNEFTKYGLNIQIPGQSAASNYGTIPNQVIFPGNTYLSWYALIGCPAVSSTGALNSCYQTPVNNDVAKCCGCVNWSNTQPARVCDGMNTDWTGSTGTTIPAPAGSYTPEQAVAWIKNACPTAYAYTYDDPSSSFSCTKDGDVNLYTSYQVTFCPGGVSGLPEGAAEGRAIAP</sequence>
<dbReference type="PATRIC" id="fig|45065.4.peg.311"/>
<comment type="caution">
    <text evidence="1">The sequence shown here is derived from an EMBL/GenBank/DDBJ whole genome shotgun (WGS) entry which is preliminary data.</text>
</comment>
<evidence type="ECO:0000313" key="1">
    <source>
        <dbReference type="EMBL" id="KTD04048.1"/>
    </source>
</evidence>
<dbReference type="PROSITE" id="PS51367">
    <property type="entry name" value="THAUMATIN_2"/>
    <property type="match status" value="1"/>
</dbReference>
<dbReference type="SUPFAM" id="SSF49870">
    <property type="entry name" value="Osmotin, thaumatin-like protein"/>
    <property type="match status" value="1"/>
</dbReference>
<dbReference type="Gene3D" id="2.60.40.10">
    <property type="entry name" value="Immunoglobulins"/>
    <property type="match status" value="1"/>
</dbReference>
<keyword evidence="2" id="KW-1185">Reference proteome</keyword>
<gene>
    <name evidence="1" type="ORF">Lgee_0291</name>
</gene>
<reference evidence="1 2" key="1">
    <citation type="submission" date="2015-11" db="EMBL/GenBank/DDBJ databases">
        <title>Genomic analysis of 38 Legionella species identifies large and diverse effector repertoires.</title>
        <authorList>
            <person name="Burstein D."/>
            <person name="Amaro F."/>
            <person name="Zusman T."/>
            <person name="Lifshitz Z."/>
            <person name="Cohen O."/>
            <person name="Gilbert J.A."/>
            <person name="Pupko T."/>
            <person name="Shuman H.A."/>
            <person name="Segal G."/>
        </authorList>
    </citation>
    <scope>NUCLEOTIDE SEQUENCE [LARGE SCALE GENOMIC DNA]</scope>
    <source>
        <strain evidence="1 2">ATCC 49504</strain>
    </source>
</reference>
<protein>
    <submittedName>
        <fullName evidence="1">Thaumatin domain-containing protein</fullName>
    </submittedName>
</protein>
<evidence type="ECO:0000313" key="2">
    <source>
        <dbReference type="Proteomes" id="UP000054785"/>
    </source>
</evidence>
<dbReference type="InterPro" id="IPR013783">
    <property type="entry name" value="Ig-like_fold"/>
</dbReference>
<dbReference type="InterPro" id="IPR001938">
    <property type="entry name" value="Thaumatin"/>
</dbReference>
<dbReference type="STRING" id="45065.Lgee_0291"/>
<name>A0A0W0U801_9GAMM</name>
<dbReference type="PANTHER" id="PTHR31013">
    <property type="entry name" value="THAUMATIN FAMILY PROTEIN-RELATED"/>
    <property type="match status" value="1"/>
</dbReference>
<accession>A0A0W0U801</accession>
<dbReference type="PANTHER" id="PTHR31013:SF2">
    <property type="entry name" value="THAUMATIN-LIKE PROTEIN"/>
    <property type="match status" value="1"/>
</dbReference>
<organism evidence="1 2">
    <name type="scientific">Legionella geestiana</name>
    <dbReference type="NCBI Taxonomy" id="45065"/>
    <lineage>
        <taxon>Bacteria</taxon>
        <taxon>Pseudomonadati</taxon>
        <taxon>Pseudomonadota</taxon>
        <taxon>Gammaproteobacteria</taxon>
        <taxon>Legionellales</taxon>
        <taxon>Legionellaceae</taxon>
        <taxon>Legionella</taxon>
    </lineage>
</organism>
<dbReference type="RefSeq" id="WP_028385921.1">
    <property type="nucleotide sequence ID" value="NZ_CAAAHN010000010.1"/>
</dbReference>
<dbReference type="Proteomes" id="UP000054785">
    <property type="component" value="Unassembled WGS sequence"/>
</dbReference>
<dbReference type="EMBL" id="LNYC01000006">
    <property type="protein sequence ID" value="KTD04048.1"/>
    <property type="molecule type" value="Genomic_DNA"/>
</dbReference>
<proteinExistence type="predicted"/>